<dbReference type="Pfam" id="PF07228">
    <property type="entry name" value="SpoIIE"/>
    <property type="match status" value="1"/>
</dbReference>
<proteinExistence type="predicted"/>
<name>A0ABP9HYR3_9ACTN</name>
<gene>
    <name evidence="4" type="ORF">GCM10023205_59190</name>
</gene>
<comment type="caution">
    <text evidence="4">The sequence shown here is derived from an EMBL/GenBank/DDBJ whole genome shotgun (WGS) entry which is preliminary data.</text>
</comment>
<dbReference type="InterPro" id="IPR052016">
    <property type="entry name" value="Bact_Sigma-Reg"/>
</dbReference>
<dbReference type="InterPro" id="IPR036457">
    <property type="entry name" value="PPM-type-like_dom_sf"/>
</dbReference>
<evidence type="ECO:0008006" key="6">
    <source>
        <dbReference type="Google" id="ProtNLM"/>
    </source>
</evidence>
<dbReference type="PANTHER" id="PTHR43156">
    <property type="entry name" value="STAGE II SPORULATION PROTEIN E-RELATED"/>
    <property type="match status" value="1"/>
</dbReference>
<evidence type="ECO:0000313" key="5">
    <source>
        <dbReference type="Proteomes" id="UP001500466"/>
    </source>
</evidence>
<dbReference type="SUPFAM" id="SSF55785">
    <property type="entry name" value="PYP-like sensor domain (PAS domain)"/>
    <property type="match status" value="1"/>
</dbReference>
<dbReference type="Proteomes" id="UP001500466">
    <property type="component" value="Unassembled WGS sequence"/>
</dbReference>
<accession>A0ABP9HYR3</accession>
<dbReference type="CDD" id="cd00130">
    <property type="entry name" value="PAS"/>
    <property type="match status" value="1"/>
</dbReference>
<dbReference type="RefSeq" id="WP_345678790.1">
    <property type="nucleotide sequence ID" value="NZ_BAABHS010000024.1"/>
</dbReference>
<keyword evidence="5" id="KW-1185">Reference proteome</keyword>
<organism evidence="4 5">
    <name type="scientific">Yinghuangia aomiensis</name>
    <dbReference type="NCBI Taxonomy" id="676205"/>
    <lineage>
        <taxon>Bacteria</taxon>
        <taxon>Bacillati</taxon>
        <taxon>Actinomycetota</taxon>
        <taxon>Actinomycetes</taxon>
        <taxon>Kitasatosporales</taxon>
        <taxon>Streptomycetaceae</taxon>
        <taxon>Yinghuangia</taxon>
    </lineage>
</organism>
<evidence type="ECO:0000256" key="1">
    <source>
        <dbReference type="ARBA" id="ARBA00022801"/>
    </source>
</evidence>
<dbReference type="InterPro" id="IPR001932">
    <property type="entry name" value="PPM-type_phosphatase-like_dom"/>
</dbReference>
<dbReference type="InterPro" id="IPR000014">
    <property type="entry name" value="PAS"/>
</dbReference>
<dbReference type="PANTHER" id="PTHR43156:SF2">
    <property type="entry name" value="STAGE II SPORULATION PROTEIN E"/>
    <property type="match status" value="1"/>
</dbReference>
<evidence type="ECO:0000259" key="3">
    <source>
        <dbReference type="SMART" id="SM00331"/>
    </source>
</evidence>
<dbReference type="SMART" id="SM00091">
    <property type="entry name" value="PAS"/>
    <property type="match status" value="1"/>
</dbReference>
<keyword evidence="1" id="KW-0378">Hydrolase</keyword>
<dbReference type="InterPro" id="IPR035965">
    <property type="entry name" value="PAS-like_dom_sf"/>
</dbReference>
<dbReference type="SUPFAM" id="SSF81606">
    <property type="entry name" value="PP2C-like"/>
    <property type="match status" value="1"/>
</dbReference>
<dbReference type="Pfam" id="PF08448">
    <property type="entry name" value="PAS_4"/>
    <property type="match status" value="1"/>
</dbReference>
<dbReference type="InterPro" id="IPR013656">
    <property type="entry name" value="PAS_4"/>
</dbReference>
<dbReference type="Gene3D" id="3.30.450.20">
    <property type="entry name" value="PAS domain"/>
    <property type="match status" value="1"/>
</dbReference>
<dbReference type="EMBL" id="BAABHS010000024">
    <property type="protein sequence ID" value="GAA4981978.1"/>
    <property type="molecule type" value="Genomic_DNA"/>
</dbReference>
<reference evidence="5" key="1">
    <citation type="journal article" date="2019" name="Int. J. Syst. Evol. Microbiol.">
        <title>The Global Catalogue of Microorganisms (GCM) 10K type strain sequencing project: providing services to taxonomists for standard genome sequencing and annotation.</title>
        <authorList>
            <consortium name="The Broad Institute Genomics Platform"/>
            <consortium name="The Broad Institute Genome Sequencing Center for Infectious Disease"/>
            <person name="Wu L."/>
            <person name="Ma J."/>
        </authorList>
    </citation>
    <scope>NUCLEOTIDE SEQUENCE [LARGE SCALE GENOMIC DNA]</scope>
    <source>
        <strain evidence="5">JCM 17986</strain>
    </source>
</reference>
<feature type="domain" description="PAS" evidence="2">
    <location>
        <begin position="6"/>
        <end position="72"/>
    </location>
</feature>
<protein>
    <recommendedName>
        <fullName evidence="6">Serine phosphatase RsbU, regulator of sigma subunit</fullName>
    </recommendedName>
</protein>
<dbReference type="Gene3D" id="3.60.40.10">
    <property type="entry name" value="PPM-type phosphatase domain"/>
    <property type="match status" value="1"/>
</dbReference>
<feature type="domain" description="PPM-type phosphatase" evidence="3">
    <location>
        <begin position="201"/>
        <end position="414"/>
    </location>
</feature>
<evidence type="ECO:0000259" key="2">
    <source>
        <dbReference type="SMART" id="SM00091"/>
    </source>
</evidence>
<evidence type="ECO:0000313" key="4">
    <source>
        <dbReference type="EMBL" id="GAA4981978.1"/>
    </source>
</evidence>
<dbReference type="SMART" id="SM00331">
    <property type="entry name" value="PP2C_SIG"/>
    <property type="match status" value="1"/>
</dbReference>
<sequence length="414" mass="44196">MGEAGIDYEAVYQALPGAIALLTPDLVVADVNERYVDVAGRRREQLVGGHLLELFPDSPQDPSTSGARKLGASFGRVLETGERDVMALHRYDVEDPDRPGVFHERYWSTVNTPVKNPGGDVVLIVHRVEEITELIRARKGAGAGGYLAEERARVLESELYERAGELQEVNARLRRAYAREREVALSLQAAMLPDPGSVADERVAVRYQPAVGSLNVCGDWFDVSDLPGDCVAVNVGDVVGHGLAAACVMGQLRSALSAVDRIADGPAQALEALDLYARSVAGAECAAAACVTADRAARTLTYSVAGILPPALVRADGVVEFLDQATEPPLGALPEHASRAQAMTGYRNGATLVLYTDGLVERRERDIDAGLSDLAAALRRHHTDTPEVLADKLLAELLPPDGATDDTALVVVRL</sequence>